<dbReference type="GO" id="GO:0000978">
    <property type="term" value="F:RNA polymerase II cis-regulatory region sequence-specific DNA binding"/>
    <property type="evidence" value="ECO:0007669"/>
    <property type="project" value="TreeGrafter"/>
</dbReference>
<gene>
    <name evidence="8" type="ORF">TCAL_09086</name>
</gene>
<feature type="compositionally biased region" description="Low complexity" evidence="6">
    <location>
        <begin position="8"/>
        <end position="20"/>
    </location>
</feature>
<name>A0A553N6K2_TIGCA</name>
<evidence type="ECO:0000256" key="6">
    <source>
        <dbReference type="SAM" id="MobiDB-lite"/>
    </source>
</evidence>
<dbReference type="GO" id="GO:0001228">
    <property type="term" value="F:DNA-binding transcription activator activity, RNA polymerase II-specific"/>
    <property type="evidence" value="ECO:0007669"/>
    <property type="project" value="TreeGrafter"/>
</dbReference>
<dbReference type="InterPro" id="IPR009071">
    <property type="entry name" value="HMG_box_dom"/>
</dbReference>
<dbReference type="STRING" id="6832.A0A553N6K2"/>
<dbReference type="AlphaFoldDB" id="A0A553N6K2"/>
<dbReference type="InterPro" id="IPR036910">
    <property type="entry name" value="HMG_box_dom_sf"/>
</dbReference>
<dbReference type="SMART" id="SM00398">
    <property type="entry name" value="HMG"/>
    <property type="match status" value="1"/>
</dbReference>
<dbReference type="GO" id="GO:0005634">
    <property type="term" value="C:nucleus"/>
    <property type="evidence" value="ECO:0007669"/>
    <property type="project" value="UniProtKB-UniRule"/>
</dbReference>
<evidence type="ECO:0000259" key="7">
    <source>
        <dbReference type="PROSITE" id="PS50118"/>
    </source>
</evidence>
<evidence type="ECO:0000256" key="2">
    <source>
        <dbReference type="ARBA" id="ARBA00023125"/>
    </source>
</evidence>
<keyword evidence="2 5" id="KW-0238">DNA-binding</keyword>
<dbReference type="GO" id="GO:0007420">
    <property type="term" value="P:brain development"/>
    <property type="evidence" value="ECO:0007669"/>
    <property type="project" value="TreeGrafter"/>
</dbReference>
<dbReference type="CDD" id="cd22029">
    <property type="entry name" value="HMG-box_SoxC"/>
    <property type="match status" value="1"/>
</dbReference>
<feature type="region of interest" description="Disordered" evidence="6">
    <location>
        <begin position="131"/>
        <end position="150"/>
    </location>
</feature>
<feature type="compositionally biased region" description="Polar residues" evidence="6">
    <location>
        <begin position="192"/>
        <end position="201"/>
    </location>
</feature>
<comment type="caution">
    <text evidence="8">The sequence shown here is derived from an EMBL/GenBank/DDBJ whole genome shotgun (WGS) entry which is preliminary data.</text>
</comment>
<keyword evidence="9" id="KW-1185">Reference proteome</keyword>
<organism evidence="8 9">
    <name type="scientific">Tigriopus californicus</name>
    <name type="common">Marine copepod</name>
    <dbReference type="NCBI Taxonomy" id="6832"/>
    <lineage>
        <taxon>Eukaryota</taxon>
        <taxon>Metazoa</taxon>
        <taxon>Ecdysozoa</taxon>
        <taxon>Arthropoda</taxon>
        <taxon>Crustacea</taxon>
        <taxon>Multicrustacea</taxon>
        <taxon>Hexanauplia</taxon>
        <taxon>Copepoda</taxon>
        <taxon>Harpacticoida</taxon>
        <taxon>Harpacticidae</taxon>
        <taxon>Tigriopus</taxon>
    </lineage>
</organism>
<feature type="domain" description="HMG box" evidence="7">
    <location>
        <begin position="65"/>
        <end position="133"/>
    </location>
</feature>
<feature type="DNA-binding region" description="HMG box" evidence="5">
    <location>
        <begin position="65"/>
        <end position="133"/>
    </location>
</feature>
<dbReference type="PANTHER" id="PTHR10270:SF323">
    <property type="entry name" value="TRANSCRIPTION FACTOR SOX-14-RELATED"/>
    <property type="match status" value="1"/>
</dbReference>
<dbReference type="PANTHER" id="PTHR10270">
    <property type="entry name" value="SOX TRANSCRIPTION FACTOR"/>
    <property type="match status" value="1"/>
</dbReference>
<evidence type="ECO:0000313" key="8">
    <source>
        <dbReference type="EMBL" id="TRY61074.1"/>
    </source>
</evidence>
<evidence type="ECO:0000313" key="9">
    <source>
        <dbReference type="Proteomes" id="UP000318571"/>
    </source>
</evidence>
<dbReference type="GO" id="GO:0000122">
    <property type="term" value="P:negative regulation of transcription by RNA polymerase II"/>
    <property type="evidence" value="ECO:0007669"/>
    <property type="project" value="TreeGrafter"/>
</dbReference>
<evidence type="ECO:0000256" key="5">
    <source>
        <dbReference type="PROSITE-ProRule" id="PRU00267"/>
    </source>
</evidence>
<protein>
    <recommendedName>
        <fullName evidence="7">HMG box domain-containing protein</fullName>
    </recommendedName>
</protein>
<dbReference type="Pfam" id="PF00505">
    <property type="entry name" value="HMG_box"/>
    <property type="match status" value="1"/>
</dbReference>
<feature type="region of interest" description="Disordered" evidence="6">
    <location>
        <begin position="157"/>
        <end position="231"/>
    </location>
</feature>
<keyword evidence="1" id="KW-0805">Transcription regulation</keyword>
<dbReference type="GO" id="GO:0030182">
    <property type="term" value="P:neuron differentiation"/>
    <property type="evidence" value="ECO:0007669"/>
    <property type="project" value="TreeGrafter"/>
</dbReference>
<feature type="region of interest" description="Disordered" evidence="6">
    <location>
        <begin position="1"/>
        <end position="33"/>
    </location>
</feature>
<dbReference type="OrthoDB" id="6247875at2759"/>
<sequence>MAASYHHPLGSSSLPSNGLSRVDERSNSSANQKSRIFGSLLVDANSSTPYTDATQQTKKTSVNHIKRPMNAFMVWSQCERRKIIEIQPDIHNAEISKNLGKRWKRMSQEERQPWIQEAERLRILHSQQYPDYKYRPRKRNRNQQSLSLGSVEELLSSKKDEGDAGMTSAKTLCLGPRGSDLDAQVVKPQVAITDSPSPNRVPSSPASIPSSPESQSFYEEPRYQPPSGSSSTVFHVKDEEEQNLLDDINTLLQNHGNPVLLQDCTHLDLGDADHREYTSLEATPTDIDEEPQFQFPHNPHTAIQTLFPQLDDGNYPLLDNAYTGFIGNYGMEDNNGNPAL</sequence>
<dbReference type="InterPro" id="IPR050140">
    <property type="entry name" value="SRY-related_HMG-box_TF-like"/>
</dbReference>
<evidence type="ECO:0000256" key="4">
    <source>
        <dbReference type="ARBA" id="ARBA00023242"/>
    </source>
</evidence>
<keyword evidence="4 5" id="KW-0539">Nucleus</keyword>
<dbReference type="Proteomes" id="UP000318571">
    <property type="component" value="Chromosome 8"/>
</dbReference>
<evidence type="ECO:0000256" key="3">
    <source>
        <dbReference type="ARBA" id="ARBA00023163"/>
    </source>
</evidence>
<dbReference type="Gene3D" id="1.10.30.10">
    <property type="entry name" value="High mobility group box domain"/>
    <property type="match status" value="1"/>
</dbReference>
<dbReference type="FunFam" id="1.10.30.10:FF:000003">
    <property type="entry name" value="Putative transcription factor SOX-6"/>
    <property type="match status" value="1"/>
</dbReference>
<proteinExistence type="predicted"/>
<dbReference type="SUPFAM" id="SSF47095">
    <property type="entry name" value="HMG-box"/>
    <property type="match status" value="1"/>
</dbReference>
<reference evidence="8 9" key="1">
    <citation type="journal article" date="2018" name="Nat. Ecol. Evol.">
        <title>Genomic signatures of mitonuclear coevolution across populations of Tigriopus californicus.</title>
        <authorList>
            <person name="Barreto F.S."/>
            <person name="Watson E.T."/>
            <person name="Lima T.G."/>
            <person name="Willett C.S."/>
            <person name="Edmands S."/>
            <person name="Li W."/>
            <person name="Burton R.S."/>
        </authorList>
    </citation>
    <scope>NUCLEOTIDE SEQUENCE [LARGE SCALE GENOMIC DNA]</scope>
    <source>
        <strain evidence="8 9">San Diego</strain>
    </source>
</reference>
<accession>A0A553N6K2</accession>
<evidence type="ECO:0000256" key="1">
    <source>
        <dbReference type="ARBA" id="ARBA00023015"/>
    </source>
</evidence>
<feature type="compositionally biased region" description="Low complexity" evidence="6">
    <location>
        <begin position="202"/>
        <end position="216"/>
    </location>
</feature>
<dbReference type="EMBL" id="VCGU01000459">
    <property type="protein sequence ID" value="TRY61074.1"/>
    <property type="molecule type" value="Genomic_DNA"/>
</dbReference>
<keyword evidence="3" id="KW-0804">Transcription</keyword>
<dbReference type="PROSITE" id="PS50118">
    <property type="entry name" value="HMG_BOX_2"/>
    <property type="match status" value="1"/>
</dbReference>